<feature type="compositionally biased region" description="Basic and acidic residues" evidence="1">
    <location>
        <begin position="24"/>
        <end position="39"/>
    </location>
</feature>
<dbReference type="PANTHER" id="PTHR36038:SF3">
    <property type="entry name" value="OVATE FAMILY PROTEIN"/>
    <property type="match status" value="1"/>
</dbReference>
<sequence length="268" mass="30314">MQVLQWLFKVAHEPPRETATTTANEKERASDQKAESKDIVKRRLKRAEESCKNLNPYNILRRRDIARTCFYSTLNLKRLGSFHRRQHCMHSSMKMKKEDIARGLGIGQKADSTAHVGNKVLPISDTVLSSSDQCAAVEKKDKLKGDTNKTISRMKELMKWAAAAKSEKGGKYISRKILQLRNRGTLKAVPDDDQLSNDSPKISFRWDEESCSTSSSVYSSILMASSSKNDQIVNMPSLNSTPIHHRDHCTSRTGNWITTDSEFVVLEL</sequence>
<organism evidence="2 3">
    <name type="scientific">Nyssa sinensis</name>
    <dbReference type="NCBI Taxonomy" id="561372"/>
    <lineage>
        <taxon>Eukaryota</taxon>
        <taxon>Viridiplantae</taxon>
        <taxon>Streptophyta</taxon>
        <taxon>Embryophyta</taxon>
        <taxon>Tracheophyta</taxon>
        <taxon>Spermatophyta</taxon>
        <taxon>Magnoliopsida</taxon>
        <taxon>eudicotyledons</taxon>
        <taxon>Gunneridae</taxon>
        <taxon>Pentapetalae</taxon>
        <taxon>asterids</taxon>
        <taxon>Cornales</taxon>
        <taxon>Nyssaceae</taxon>
        <taxon>Nyssa</taxon>
    </lineage>
</organism>
<gene>
    <name evidence="2" type="ORF">F0562_002332</name>
</gene>
<name>A0A5J5C5Q7_9ASTE</name>
<dbReference type="Proteomes" id="UP000325577">
    <property type="component" value="Linkage Group LG0"/>
</dbReference>
<evidence type="ECO:0000313" key="2">
    <source>
        <dbReference type="EMBL" id="KAA8550648.1"/>
    </source>
</evidence>
<dbReference type="EMBL" id="CM018031">
    <property type="protein sequence ID" value="KAA8550648.1"/>
    <property type="molecule type" value="Genomic_DNA"/>
</dbReference>
<dbReference type="PANTHER" id="PTHR36038">
    <property type="entry name" value="OS06G0102750 PROTEIN"/>
    <property type="match status" value="1"/>
</dbReference>
<protein>
    <submittedName>
        <fullName evidence="2">Uncharacterized protein</fullName>
    </submittedName>
</protein>
<proteinExistence type="predicted"/>
<accession>A0A5J5C5Q7</accession>
<evidence type="ECO:0000313" key="3">
    <source>
        <dbReference type="Proteomes" id="UP000325577"/>
    </source>
</evidence>
<keyword evidence="3" id="KW-1185">Reference proteome</keyword>
<evidence type="ECO:0000256" key="1">
    <source>
        <dbReference type="SAM" id="MobiDB-lite"/>
    </source>
</evidence>
<reference evidence="2 3" key="1">
    <citation type="submission" date="2019-09" db="EMBL/GenBank/DDBJ databases">
        <title>A chromosome-level genome assembly of the Chinese tupelo Nyssa sinensis.</title>
        <authorList>
            <person name="Yang X."/>
            <person name="Kang M."/>
            <person name="Yang Y."/>
            <person name="Xiong H."/>
            <person name="Wang M."/>
            <person name="Zhang Z."/>
            <person name="Wang Z."/>
            <person name="Wu H."/>
            <person name="Ma T."/>
            <person name="Liu J."/>
            <person name="Xi Z."/>
        </authorList>
    </citation>
    <scope>NUCLEOTIDE SEQUENCE [LARGE SCALE GENOMIC DNA]</scope>
    <source>
        <strain evidence="2">J267</strain>
        <tissue evidence="2">Leaf</tissue>
    </source>
</reference>
<feature type="region of interest" description="Disordered" evidence="1">
    <location>
        <begin position="15"/>
        <end position="39"/>
    </location>
</feature>
<dbReference type="OrthoDB" id="1889663at2759"/>
<dbReference type="AlphaFoldDB" id="A0A5J5C5Q7"/>